<evidence type="ECO:0000313" key="3">
    <source>
        <dbReference type="EMBL" id="EKF54501.1"/>
    </source>
</evidence>
<proteinExistence type="predicted"/>
<feature type="transmembrane region" description="Helical" evidence="1">
    <location>
        <begin position="12"/>
        <end position="29"/>
    </location>
</feature>
<dbReference type="Proteomes" id="UP000007364">
    <property type="component" value="Unassembled WGS sequence"/>
</dbReference>
<keyword evidence="1" id="KW-0812">Transmembrane</keyword>
<gene>
    <name evidence="3" type="ORF">I215_12223</name>
</gene>
<dbReference type="EMBL" id="AMSG01000020">
    <property type="protein sequence ID" value="EKF54501.1"/>
    <property type="molecule type" value="Genomic_DNA"/>
</dbReference>
<accession>K2Q0T1</accession>
<dbReference type="OrthoDB" id="1236981at2"/>
<comment type="caution">
    <text evidence="3">The sequence shown here is derived from an EMBL/GenBank/DDBJ whole genome shotgun (WGS) entry which is preliminary data.</text>
</comment>
<dbReference type="Pfam" id="PF13585">
    <property type="entry name" value="CHU_C"/>
    <property type="match status" value="1"/>
</dbReference>
<dbReference type="InterPro" id="IPR001434">
    <property type="entry name" value="OmcB-like_DUF11"/>
</dbReference>
<dbReference type="eggNOG" id="COG1361">
    <property type="taxonomic scope" value="Bacteria"/>
</dbReference>
<dbReference type="InterPro" id="IPR026341">
    <property type="entry name" value="T9SS_type_B"/>
</dbReference>
<dbReference type="AlphaFoldDB" id="K2Q0T1"/>
<keyword evidence="4" id="KW-1185">Reference proteome</keyword>
<dbReference type="PATRIC" id="fig|555500.3.peg.2514"/>
<sequence>MQGNCFYNYLRIALGFMMVFVAVVGDVYGQSNMQQVQVNPGESVRLNVFSEGATSYVWLQDDQIIDHATDSYYMVTEPGIYSAIAYNDFQCASVQSNLVEVIFRATDTEHSIEHFCELSTPTVLDIDIGVDDLIWFSDKGGQNSLSADAPLIDGVTYYAKSMSTGLNYSVQIIMDACLDIAIDKSVDAVEAAMDTQVNFTIIVSNNSKVKGENLVIKEQLPDGYLYEDHQLTSGRYSSVSGLWEIVELAPEASEQLKLRARLVEGQVYQNTAELIHSEPEDFKASNNVSSASVEATCVKVFEIFTPNNDGNNDTFVIRCIEQYPNNILKVYDKDGSLVYSKQGYDNSWRGYSNSNWTLNKSDPLPAGVYFYILDLGNNTKATTGWIFLGY</sequence>
<evidence type="ECO:0000259" key="2">
    <source>
        <dbReference type="Pfam" id="PF01345"/>
    </source>
</evidence>
<organism evidence="3 4">
    <name type="scientific">Galbibacter marinus</name>
    <dbReference type="NCBI Taxonomy" id="555500"/>
    <lineage>
        <taxon>Bacteria</taxon>
        <taxon>Pseudomonadati</taxon>
        <taxon>Bacteroidota</taxon>
        <taxon>Flavobacteriia</taxon>
        <taxon>Flavobacteriales</taxon>
        <taxon>Flavobacteriaceae</taxon>
        <taxon>Galbibacter</taxon>
    </lineage>
</organism>
<evidence type="ECO:0000313" key="4">
    <source>
        <dbReference type="Proteomes" id="UP000007364"/>
    </source>
</evidence>
<name>K2Q0T1_9FLAO</name>
<dbReference type="STRING" id="555500.I215_12223"/>
<protein>
    <recommendedName>
        <fullName evidence="2">DUF11 domain-containing protein</fullName>
    </recommendedName>
</protein>
<dbReference type="NCBIfam" id="TIGR01451">
    <property type="entry name" value="B_ant_repeat"/>
    <property type="match status" value="1"/>
</dbReference>
<dbReference type="RefSeq" id="WP_008992283.1">
    <property type="nucleotide sequence ID" value="NZ_AMSG01000020.1"/>
</dbReference>
<keyword evidence="1" id="KW-1133">Transmembrane helix</keyword>
<feature type="domain" description="DUF11" evidence="2">
    <location>
        <begin position="179"/>
        <end position="293"/>
    </location>
</feature>
<dbReference type="InterPro" id="IPR047589">
    <property type="entry name" value="DUF11_rpt"/>
</dbReference>
<evidence type="ECO:0000256" key="1">
    <source>
        <dbReference type="SAM" id="Phobius"/>
    </source>
</evidence>
<keyword evidence="1" id="KW-0472">Membrane</keyword>
<dbReference type="NCBIfam" id="TIGR04131">
    <property type="entry name" value="Bac_Flav_CTERM"/>
    <property type="match status" value="1"/>
</dbReference>
<reference evidence="3 4" key="1">
    <citation type="journal article" date="2012" name="J. Bacteriol.">
        <title>Genome Sequence of Galbibacter marinum Type Strain ck-I2-15.</title>
        <authorList>
            <person name="Lai Q."/>
            <person name="Li C."/>
            <person name="Shao Z."/>
        </authorList>
    </citation>
    <scope>NUCLEOTIDE SEQUENCE [LARGE SCALE GENOMIC DNA]</scope>
    <source>
        <strain evidence="4">ck-I2-15</strain>
    </source>
</reference>
<dbReference type="Pfam" id="PF01345">
    <property type="entry name" value="DUF11"/>
    <property type="match status" value="1"/>
</dbReference>